<name>A0ACB9E8R6_9ASTR</name>
<accession>A0ACB9E8R6</accession>
<evidence type="ECO:0000313" key="2">
    <source>
        <dbReference type="Proteomes" id="UP001056120"/>
    </source>
</evidence>
<dbReference type="EMBL" id="CM042035">
    <property type="protein sequence ID" value="KAI3754993.1"/>
    <property type="molecule type" value="Genomic_DNA"/>
</dbReference>
<reference evidence="1 2" key="2">
    <citation type="journal article" date="2022" name="Mol. Ecol. Resour.">
        <title>The genomes of chicory, endive, great burdock and yacon provide insights into Asteraceae paleo-polyploidization history and plant inulin production.</title>
        <authorList>
            <person name="Fan W."/>
            <person name="Wang S."/>
            <person name="Wang H."/>
            <person name="Wang A."/>
            <person name="Jiang F."/>
            <person name="Liu H."/>
            <person name="Zhao H."/>
            <person name="Xu D."/>
            <person name="Zhang Y."/>
        </authorList>
    </citation>
    <scope>NUCLEOTIDE SEQUENCE [LARGE SCALE GENOMIC DNA]</scope>
    <source>
        <strain evidence="2">cv. Yunnan</strain>
        <tissue evidence="1">Leaves</tissue>
    </source>
</reference>
<organism evidence="1 2">
    <name type="scientific">Smallanthus sonchifolius</name>
    <dbReference type="NCBI Taxonomy" id="185202"/>
    <lineage>
        <taxon>Eukaryota</taxon>
        <taxon>Viridiplantae</taxon>
        <taxon>Streptophyta</taxon>
        <taxon>Embryophyta</taxon>
        <taxon>Tracheophyta</taxon>
        <taxon>Spermatophyta</taxon>
        <taxon>Magnoliopsida</taxon>
        <taxon>eudicotyledons</taxon>
        <taxon>Gunneridae</taxon>
        <taxon>Pentapetalae</taxon>
        <taxon>asterids</taxon>
        <taxon>campanulids</taxon>
        <taxon>Asterales</taxon>
        <taxon>Asteraceae</taxon>
        <taxon>Asteroideae</taxon>
        <taxon>Heliantheae alliance</taxon>
        <taxon>Millerieae</taxon>
        <taxon>Smallanthus</taxon>
    </lineage>
</organism>
<proteinExistence type="predicted"/>
<sequence length="74" mass="7968">MFEVPNPPNQGIDAVVVDEEAIGSIDKPGTGAKILYGNDALKRYLYSTQSMEEIQVNKGAVEGELELTSRAVSL</sequence>
<reference evidence="2" key="1">
    <citation type="journal article" date="2022" name="Mol. Ecol. Resour.">
        <title>The genomes of chicory, endive, great burdock and yacon provide insights into Asteraceae palaeo-polyploidization history and plant inulin production.</title>
        <authorList>
            <person name="Fan W."/>
            <person name="Wang S."/>
            <person name="Wang H."/>
            <person name="Wang A."/>
            <person name="Jiang F."/>
            <person name="Liu H."/>
            <person name="Zhao H."/>
            <person name="Xu D."/>
            <person name="Zhang Y."/>
        </authorList>
    </citation>
    <scope>NUCLEOTIDE SEQUENCE [LARGE SCALE GENOMIC DNA]</scope>
    <source>
        <strain evidence="2">cv. Yunnan</strain>
    </source>
</reference>
<evidence type="ECO:0000313" key="1">
    <source>
        <dbReference type="EMBL" id="KAI3754993.1"/>
    </source>
</evidence>
<comment type="caution">
    <text evidence="1">The sequence shown here is derived from an EMBL/GenBank/DDBJ whole genome shotgun (WGS) entry which is preliminary data.</text>
</comment>
<keyword evidence="2" id="KW-1185">Reference proteome</keyword>
<protein>
    <submittedName>
        <fullName evidence="1">Uncharacterized protein</fullName>
    </submittedName>
</protein>
<dbReference type="Proteomes" id="UP001056120">
    <property type="component" value="Linkage Group LG18"/>
</dbReference>
<gene>
    <name evidence="1" type="ORF">L1987_54785</name>
</gene>